<reference evidence="2 3" key="1">
    <citation type="journal article" date="2014" name="Nat. Commun.">
        <title>Klebsormidium flaccidum genome reveals primary factors for plant terrestrial adaptation.</title>
        <authorList>
            <person name="Hori K."/>
            <person name="Maruyama F."/>
            <person name="Fujisawa T."/>
            <person name="Togashi T."/>
            <person name="Yamamoto N."/>
            <person name="Seo M."/>
            <person name="Sato S."/>
            <person name="Yamada T."/>
            <person name="Mori H."/>
            <person name="Tajima N."/>
            <person name="Moriyama T."/>
            <person name="Ikeuchi M."/>
            <person name="Watanabe M."/>
            <person name="Wada H."/>
            <person name="Kobayashi K."/>
            <person name="Saito M."/>
            <person name="Masuda T."/>
            <person name="Sasaki-Sekimoto Y."/>
            <person name="Mashiguchi K."/>
            <person name="Awai K."/>
            <person name="Shimojima M."/>
            <person name="Masuda S."/>
            <person name="Iwai M."/>
            <person name="Nobusawa T."/>
            <person name="Narise T."/>
            <person name="Kondo S."/>
            <person name="Saito H."/>
            <person name="Sato R."/>
            <person name="Murakawa M."/>
            <person name="Ihara Y."/>
            <person name="Oshima-Yamada Y."/>
            <person name="Ohtaka K."/>
            <person name="Satoh M."/>
            <person name="Sonobe K."/>
            <person name="Ishii M."/>
            <person name="Ohtani R."/>
            <person name="Kanamori-Sato M."/>
            <person name="Honoki R."/>
            <person name="Miyazaki D."/>
            <person name="Mochizuki H."/>
            <person name="Umetsu J."/>
            <person name="Higashi K."/>
            <person name="Shibata D."/>
            <person name="Kamiya Y."/>
            <person name="Sato N."/>
            <person name="Nakamura Y."/>
            <person name="Tabata S."/>
            <person name="Ida S."/>
            <person name="Kurokawa K."/>
            <person name="Ohta H."/>
        </authorList>
    </citation>
    <scope>NUCLEOTIDE SEQUENCE [LARGE SCALE GENOMIC DNA]</scope>
    <source>
        <strain evidence="2 3">NIES-2285</strain>
    </source>
</reference>
<organism evidence="2 3">
    <name type="scientific">Klebsormidium nitens</name>
    <name type="common">Green alga</name>
    <name type="synonym">Ulothrix nitens</name>
    <dbReference type="NCBI Taxonomy" id="105231"/>
    <lineage>
        <taxon>Eukaryota</taxon>
        <taxon>Viridiplantae</taxon>
        <taxon>Streptophyta</taxon>
        <taxon>Klebsormidiophyceae</taxon>
        <taxon>Klebsormidiales</taxon>
        <taxon>Klebsormidiaceae</taxon>
        <taxon>Klebsormidium</taxon>
    </lineage>
</organism>
<feature type="compositionally biased region" description="Acidic residues" evidence="1">
    <location>
        <begin position="355"/>
        <end position="367"/>
    </location>
</feature>
<accession>A0A1Y1IQQ9</accession>
<protein>
    <submittedName>
        <fullName evidence="2">Uncharacterized protein</fullName>
    </submittedName>
</protein>
<evidence type="ECO:0000313" key="3">
    <source>
        <dbReference type="Proteomes" id="UP000054558"/>
    </source>
</evidence>
<dbReference type="AlphaFoldDB" id="A0A1Y1IQQ9"/>
<feature type="region of interest" description="Disordered" evidence="1">
    <location>
        <begin position="1"/>
        <end position="97"/>
    </location>
</feature>
<feature type="compositionally biased region" description="Basic and acidic residues" evidence="1">
    <location>
        <begin position="498"/>
        <end position="511"/>
    </location>
</feature>
<feature type="compositionally biased region" description="Basic and acidic residues" evidence="1">
    <location>
        <begin position="526"/>
        <end position="542"/>
    </location>
</feature>
<name>A0A1Y1IQQ9_KLENI</name>
<feature type="compositionally biased region" description="Basic and acidic residues" evidence="1">
    <location>
        <begin position="288"/>
        <end position="318"/>
    </location>
</feature>
<feature type="region of interest" description="Disordered" evidence="1">
    <location>
        <begin position="288"/>
        <end position="579"/>
    </location>
</feature>
<feature type="compositionally biased region" description="Basic and acidic residues" evidence="1">
    <location>
        <begin position="24"/>
        <end position="41"/>
    </location>
</feature>
<feature type="compositionally biased region" description="Acidic residues" evidence="1">
    <location>
        <begin position="60"/>
        <end position="70"/>
    </location>
</feature>
<evidence type="ECO:0000313" key="2">
    <source>
        <dbReference type="EMBL" id="GAQ93245.1"/>
    </source>
</evidence>
<feature type="compositionally biased region" description="Basic residues" evidence="1">
    <location>
        <begin position="338"/>
        <end position="350"/>
    </location>
</feature>
<feature type="compositionally biased region" description="Low complexity" evidence="1">
    <location>
        <begin position="381"/>
        <end position="403"/>
    </location>
</feature>
<proteinExistence type="predicted"/>
<sequence>MADEGPELRPSTQAQRDTTPAGRARGEAERLAARAKEDRLRKGGPPPPFKPKGERPPPEPETEGEEEHEEEVPARRRRSALGEDPQEPHEVCLAPAFQEYPPTDARYQGLEGMDLVGVREELLEDPRVGPILVYFAEEAGPSGTAGDGEPEDAVQVKKLQEAYDMAAKAQETRIVWDKLDQTLNKLEAAEEAALQGKKVRRGRKGRDLEFDMKLVPRVNVTVLPDEYAQMFTTAGVEEVPEATLASDNDDPLTPPPPRAEARQTLEEMSMPEKFIYEASAYMGSDLMDRHIPYHDPKPRKPKPQTEEPPKSETVEKVRAQRQIRGRAAAAQRTGIGGAKKRAHPVKRKVSKGSEPDDSDSESGDSIDDFIVQGPEREDSSSAESSSDEPAQQAKGKAAAAKPSPAEEEMERGLDYLALGPPLPANADEPPDQGEEAADAPAEGTPPPADADATPDQEMEAVDMLAGGPPPPADEEAGRDEEMGAADQPAGGGTSGGHPGEDPPDPEKKGPPPEDEATPMEEEEKEEEKHEEEVAQEPERAEAEEQGEPAPVPAEQSRGGEGKRIFRSSRKPQGTRARGLNHLTVLERGFLRNPEDPFAHVLITPSWRTSRADRKKGPQWNELKDNELHGYLNHWAHAVLEYKPASKKEGADARTTAWYEFVYQALARVGTDLLELFRQRREQREPHRPDFAEMV</sequence>
<gene>
    <name evidence="2" type="ORF">KFL_013840020</name>
</gene>
<keyword evidence="3" id="KW-1185">Reference proteome</keyword>
<dbReference type="Proteomes" id="UP000054558">
    <property type="component" value="Unassembled WGS sequence"/>
</dbReference>
<dbReference type="EMBL" id="DF238333">
    <property type="protein sequence ID" value="GAQ93245.1"/>
    <property type="molecule type" value="Genomic_DNA"/>
</dbReference>
<dbReference type="STRING" id="105231.A0A1Y1IQQ9"/>
<feature type="region of interest" description="Disordered" evidence="1">
    <location>
        <begin position="243"/>
        <end position="269"/>
    </location>
</feature>
<dbReference type="OMA" id="DGMNEEP"/>
<evidence type="ECO:0000256" key="1">
    <source>
        <dbReference type="SAM" id="MobiDB-lite"/>
    </source>
</evidence>
<feature type="compositionally biased region" description="Acidic residues" evidence="1">
    <location>
        <begin position="512"/>
        <end position="525"/>
    </location>
</feature>
<feature type="compositionally biased region" description="Acidic residues" evidence="1">
    <location>
        <begin position="428"/>
        <end position="437"/>
    </location>
</feature>